<dbReference type="Proteomes" id="UP001603978">
    <property type="component" value="Unassembled WGS sequence"/>
</dbReference>
<evidence type="ECO:0000256" key="3">
    <source>
        <dbReference type="ARBA" id="ARBA00023172"/>
    </source>
</evidence>
<evidence type="ECO:0000256" key="1">
    <source>
        <dbReference type="ARBA" id="ARBA00008857"/>
    </source>
</evidence>
<dbReference type="InterPro" id="IPR013762">
    <property type="entry name" value="Integrase-like_cat_sf"/>
</dbReference>
<reference evidence="5 6" key="1">
    <citation type="submission" date="2024-10" db="EMBL/GenBank/DDBJ databases">
        <authorList>
            <person name="Topkara A.R."/>
            <person name="Saygin H."/>
        </authorList>
    </citation>
    <scope>NUCLEOTIDE SEQUENCE [LARGE SCALE GENOMIC DNA]</scope>
    <source>
        <strain evidence="5 6">M3C6</strain>
    </source>
</reference>
<dbReference type="InterPro" id="IPR011010">
    <property type="entry name" value="DNA_brk_join_enz"/>
</dbReference>
<keyword evidence="2" id="KW-0238">DNA-binding</keyword>
<dbReference type="PANTHER" id="PTHR30349">
    <property type="entry name" value="PHAGE INTEGRASE-RELATED"/>
    <property type="match status" value="1"/>
</dbReference>
<name>A0ABW7A9K5_9ACTN</name>
<accession>A0ABW7A9K5</accession>
<keyword evidence="3" id="KW-0233">DNA recombination</keyword>
<dbReference type="SUPFAM" id="SSF56349">
    <property type="entry name" value="DNA breaking-rejoining enzymes"/>
    <property type="match status" value="1"/>
</dbReference>
<sequence>MSNLAANLGRATRPAPILPGLKEKLLAVIRPEFRGDEVAFAVDDPVFGATPCAVTGCSRGIHARGLCNAHHQRWQYLGRPDLAEFIAAARLVRQLAPTPKCAVGACNFAAGAHDLCHSHLSAWQRLGRPALPDGLALLKPIAFKRPPAECLVEDCPRWAQSRSVLCRRHHEQWRRHNCPPVEEFARTAEALRRRPTGERIIVGGLPPHLRREMQYALQCRRDEASGKTTPTTVSRAVRLLIATGVGSLLEWTEAQWRALAPNRTTSRRDAVQLIIYGRRHLETLLEGTGWETEYPRDIWRLRNLGPSVTNAVLRFDRIPQPWLRELAKRWLRWRLSTGSSKPTCHLSVRSVTHFAAFLAERAPDVDQLAGIDRAVLERYLAHLRLMTASSQYQASFICALNTFFTAIRQHGWDATLPTGTMFFTSDYPKRPGLLPRALAEHVMAQVEDSANLQRWDDPAHQLSTLILMRCGLRVSDALKIGFDCIVRDAEGAPYLRYFNHKMKREALVPIDEELEELIGRQQHRVRTRWPHADSVLFPRQMNNADGTRPTSSSTYRAALNRWLTCCDVRDERGRPFHLTPHQWRHTLATRLINRDVPQEVVRRILDHDSPQMTAHYARLHDTTIREHWEKARKVGITGKTVTLDPDGPLAEAAWAKQRLSRATQALPNGYCGLPVQQSCPHANACLTCPMFLTTAEFLPQHRRQRTELLQIVSAAEARGQQRLAEMNRTVVTNLDAIITSLTEDVQEEAHCDAD</sequence>
<protein>
    <submittedName>
        <fullName evidence="5">Tyrosine-type recombinase/integrase</fullName>
    </submittedName>
</protein>
<dbReference type="Gene3D" id="1.10.443.10">
    <property type="entry name" value="Intergrase catalytic core"/>
    <property type="match status" value="1"/>
</dbReference>
<evidence type="ECO:0000259" key="4">
    <source>
        <dbReference type="PROSITE" id="PS51898"/>
    </source>
</evidence>
<dbReference type="RefSeq" id="WP_393164454.1">
    <property type="nucleotide sequence ID" value="NZ_JBICRM010000006.1"/>
</dbReference>
<dbReference type="EMBL" id="JBICRM010000006">
    <property type="protein sequence ID" value="MFG1703769.1"/>
    <property type="molecule type" value="Genomic_DNA"/>
</dbReference>
<evidence type="ECO:0000313" key="6">
    <source>
        <dbReference type="Proteomes" id="UP001603978"/>
    </source>
</evidence>
<dbReference type="PANTHER" id="PTHR30349:SF41">
    <property type="entry name" value="INTEGRASE_RECOMBINASE PROTEIN MJ0367-RELATED"/>
    <property type="match status" value="1"/>
</dbReference>
<evidence type="ECO:0000256" key="2">
    <source>
        <dbReference type="ARBA" id="ARBA00023125"/>
    </source>
</evidence>
<dbReference type="PROSITE" id="PS51898">
    <property type="entry name" value="TYR_RECOMBINASE"/>
    <property type="match status" value="1"/>
</dbReference>
<gene>
    <name evidence="5" type="ORF">ACFLIM_11295</name>
</gene>
<organism evidence="5 6">
    <name type="scientific">Nonomuraea marmarensis</name>
    <dbReference type="NCBI Taxonomy" id="3351344"/>
    <lineage>
        <taxon>Bacteria</taxon>
        <taxon>Bacillati</taxon>
        <taxon>Actinomycetota</taxon>
        <taxon>Actinomycetes</taxon>
        <taxon>Streptosporangiales</taxon>
        <taxon>Streptosporangiaceae</taxon>
        <taxon>Nonomuraea</taxon>
    </lineage>
</organism>
<comment type="caution">
    <text evidence="5">The sequence shown here is derived from an EMBL/GenBank/DDBJ whole genome shotgun (WGS) entry which is preliminary data.</text>
</comment>
<feature type="domain" description="Tyr recombinase" evidence="4">
    <location>
        <begin position="433"/>
        <end position="629"/>
    </location>
</feature>
<dbReference type="InterPro" id="IPR050090">
    <property type="entry name" value="Tyrosine_recombinase_XerCD"/>
</dbReference>
<keyword evidence="6" id="KW-1185">Reference proteome</keyword>
<evidence type="ECO:0000313" key="5">
    <source>
        <dbReference type="EMBL" id="MFG1703769.1"/>
    </source>
</evidence>
<dbReference type="Pfam" id="PF00589">
    <property type="entry name" value="Phage_integrase"/>
    <property type="match status" value="1"/>
</dbReference>
<proteinExistence type="inferred from homology"/>
<dbReference type="InterPro" id="IPR002104">
    <property type="entry name" value="Integrase_catalytic"/>
</dbReference>
<comment type="similarity">
    <text evidence="1">Belongs to the 'phage' integrase family.</text>
</comment>